<keyword evidence="6" id="KW-1185">Reference proteome</keyword>
<dbReference type="InterPro" id="IPR050463">
    <property type="entry name" value="Gfo/Idh/MocA_oxidrdct_glycsds"/>
</dbReference>
<feature type="domain" description="Gfo/Idh/MocA-like oxidoreductase N-terminal" evidence="3">
    <location>
        <begin position="5"/>
        <end position="118"/>
    </location>
</feature>
<dbReference type="Gene3D" id="3.30.360.10">
    <property type="entry name" value="Dihydrodipicolinate Reductase, domain 2"/>
    <property type="match status" value="1"/>
</dbReference>
<evidence type="ECO:0000259" key="3">
    <source>
        <dbReference type="Pfam" id="PF01408"/>
    </source>
</evidence>
<dbReference type="PANTHER" id="PTHR43818:SF11">
    <property type="entry name" value="BCDNA.GH03377"/>
    <property type="match status" value="1"/>
</dbReference>
<evidence type="ECO:0000256" key="1">
    <source>
        <dbReference type="ARBA" id="ARBA00023002"/>
    </source>
</evidence>
<protein>
    <submittedName>
        <fullName evidence="5">Gfo/Idh/MocA family oxidoreductase</fullName>
    </submittedName>
</protein>
<evidence type="ECO:0000313" key="5">
    <source>
        <dbReference type="EMBL" id="MEW1974602.1"/>
    </source>
</evidence>
<accession>A0ABV3LGW5</accession>
<dbReference type="InterPro" id="IPR000683">
    <property type="entry name" value="Gfo/Idh/MocA-like_OxRdtase_N"/>
</dbReference>
<dbReference type="Pfam" id="PF22725">
    <property type="entry name" value="GFO_IDH_MocA_C3"/>
    <property type="match status" value="1"/>
</dbReference>
<comment type="caution">
    <text evidence="5">The sequence shown here is derived from an EMBL/GenBank/DDBJ whole genome shotgun (WGS) entry which is preliminary data.</text>
</comment>
<dbReference type="PANTHER" id="PTHR43818">
    <property type="entry name" value="BCDNA.GH03377"/>
    <property type="match status" value="1"/>
</dbReference>
<dbReference type="SUPFAM" id="SSF51735">
    <property type="entry name" value="NAD(P)-binding Rossmann-fold domains"/>
    <property type="match status" value="1"/>
</dbReference>
<dbReference type="Gene3D" id="3.40.50.720">
    <property type="entry name" value="NAD(P)-binding Rossmann-like Domain"/>
    <property type="match status" value="1"/>
</dbReference>
<organism evidence="5 6">
    <name type="scientific">Microbacterium profundi</name>
    <dbReference type="NCBI Taxonomy" id="450380"/>
    <lineage>
        <taxon>Bacteria</taxon>
        <taxon>Bacillati</taxon>
        <taxon>Actinomycetota</taxon>
        <taxon>Actinomycetes</taxon>
        <taxon>Micrococcales</taxon>
        <taxon>Microbacteriaceae</taxon>
        <taxon>Microbacterium</taxon>
    </lineage>
</organism>
<dbReference type="SUPFAM" id="SSF55347">
    <property type="entry name" value="Glyceraldehyde-3-phosphate dehydrogenase-like, C-terminal domain"/>
    <property type="match status" value="1"/>
</dbReference>
<dbReference type="RefSeq" id="WP_366232685.1">
    <property type="nucleotide sequence ID" value="NZ_JBFBMH010000005.1"/>
</dbReference>
<sequence length="365" mass="38407">MTTPMRIGVIGVGKIAEQYFAQIPKLSNLELVAVADVNAERADAVAIEQNVEALSVDDLLADDRIDAVLNLTIPAAHVEVGLRAIAAGKHVFAEKPLGLNVAEAAELLRAADAAGLRVGSAPDTVLGTGVQTARNLLDAGTIGAPVGASAHWSSPGHESWHPSPQFYYQPGGGPLFDMGPYYVTTLVTMFGPVVSVAGSVSTSDRRRSIGSGPLQGTPLEVSIDTHISAILFHESGVSSIVTMSFDIWQTRAPMIEIYGTAGTISVGDPNGFDDATEVWTQDAPEWRVAPVSGGYADTGRGAGLADMARAIETGRPHRASGELAFHVLEIMEAVIVAGRERRVVELVSTTKRPDSVPSGSRPDQW</sequence>
<proteinExistence type="predicted"/>
<dbReference type="Pfam" id="PF01408">
    <property type="entry name" value="GFO_IDH_MocA"/>
    <property type="match status" value="1"/>
</dbReference>
<evidence type="ECO:0000313" key="6">
    <source>
        <dbReference type="Proteomes" id="UP001553715"/>
    </source>
</evidence>
<dbReference type="Proteomes" id="UP001553715">
    <property type="component" value="Unassembled WGS sequence"/>
</dbReference>
<dbReference type="EMBL" id="JBFBMH010000005">
    <property type="protein sequence ID" value="MEW1974602.1"/>
    <property type="molecule type" value="Genomic_DNA"/>
</dbReference>
<feature type="domain" description="GFO/IDH/MocA-like oxidoreductase" evidence="4">
    <location>
        <begin position="130"/>
        <end position="264"/>
    </location>
</feature>
<evidence type="ECO:0000259" key="4">
    <source>
        <dbReference type="Pfam" id="PF22725"/>
    </source>
</evidence>
<keyword evidence="2" id="KW-0520">NAD</keyword>
<name>A0ABV3LGW5_9MICO</name>
<keyword evidence="1" id="KW-0560">Oxidoreductase</keyword>
<dbReference type="InterPro" id="IPR036291">
    <property type="entry name" value="NAD(P)-bd_dom_sf"/>
</dbReference>
<reference evidence="5 6" key="1">
    <citation type="submission" date="2024-06" db="EMBL/GenBank/DDBJ databases">
        <title>The Natural Products Discovery Center: Release of the First 8490 Sequenced Strains for Exploring Actinobacteria Biosynthetic Diversity.</title>
        <authorList>
            <person name="Kalkreuter E."/>
            <person name="Kautsar S.A."/>
            <person name="Yang D."/>
            <person name="Bader C.D."/>
            <person name="Teijaro C.N."/>
            <person name="Fluegel L."/>
            <person name="Davis C.M."/>
            <person name="Simpson J.R."/>
            <person name="Lauterbach L."/>
            <person name="Steele A.D."/>
            <person name="Gui C."/>
            <person name="Meng S."/>
            <person name="Li G."/>
            <person name="Viehrig K."/>
            <person name="Ye F."/>
            <person name="Su P."/>
            <person name="Kiefer A.F."/>
            <person name="Nichols A."/>
            <person name="Cepeda A.J."/>
            <person name="Yan W."/>
            <person name="Fan B."/>
            <person name="Jiang Y."/>
            <person name="Adhikari A."/>
            <person name="Zheng C.-J."/>
            <person name="Schuster L."/>
            <person name="Cowan T.M."/>
            <person name="Smanski M.J."/>
            <person name="Chevrette M.G."/>
            <person name="De Carvalho L.P.S."/>
            <person name="Shen B."/>
        </authorList>
    </citation>
    <scope>NUCLEOTIDE SEQUENCE [LARGE SCALE GENOMIC DNA]</scope>
    <source>
        <strain evidence="5 6">NPDC077434</strain>
    </source>
</reference>
<dbReference type="InterPro" id="IPR055170">
    <property type="entry name" value="GFO_IDH_MocA-like_dom"/>
</dbReference>
<gene>
    <name evidence="5" type="ORF">AB0301_05895</name>
</gene>
<evidence type="ECO:0000256" key="2">
    <source>
        <dbReference type="ARBA" id="ARBA00023027"/>
    </source>
</evidence>